<evidence type="ECO:0000256" key="3">
    <source>
        <dbReference type="RuleBase" id="RU000363"/>
    </source>
</evidence>
<dbReference type="Pfam" id="PF00106">
    <property type="entry name" value="adh_short"/>
    <property type="match status" value="1"/>
</dbReference>
<organism evidence="4 5">
    <name type="scientific">Ditylenchus destructor</name>
    <dbReference type="NCBI Taxonomy" id="166010"/>
    <lineage>
        <taxon>Eukaryota</taxon>
        <taxon>Metazoa</taxon>
        <taxon>Ecdysozoa</taxon>
        <taxon>Nematoda</taxon>
        <taxon>Chromadorea</taxon>
        <taxon>Rhabditida</taxon>
        <taxon>Tylenchina</taxon>
        <taxon>Tylenchomorpha</taxon>
        <taxon>Sphaerularioidea</taxon>
        <taxon>Anguinidae</taxon>
        <taxon>Anguininae</taxon>
        <taxon>Ditylenchus</taxon>
    </lineage>
</organism>
<dbReference type="AlphaFoldDB" id="A0AAD4R7A4"/>
<keyword evidence="5" id="KW-1185">Reference proteome</keyword>
<evidence type="ECO:0000256" key="2">
    <source>
        <dbReference type="ARBA" id="ARBA00023002"/>
    </source>
</evidence>
<evidence type="ECO:0000256" key="1">
    <source>
        <dbReference type="ARBA" id="ARBA00022857"/>
    </source>
</evidence>
<name>A0AAD4R7A4_9BILA</name>
<dbReference type="PROSITE" id="PS00061">
    <property type="entry name" value="ADH_SHORT"/>
    <property type="match status" value="1"/>
</dbReference>
<dbReference type="InterPro" id="IPR051468">
    <property type="entry name" value="Fungal_SecMetab_SDRs"/>
</dbReference>
<reference evidence="4" key="1">
    <citation type="submission" date="2022-01" db="EMBL/GenBank/DDBJ databases">
        <title>Genome Sequence Resource for Two Populations of Ditylenchus destructor, the Migratory Endoparasitic Phytonematode.</title>
        <authorList>
            <person name="Zhang H."/>
            <person name="Lin R."/>
            <person name="Xie B."/>
        </authorList>
    </citation>
    <scope>NUCLEOTIDE SEQUENCE</scope>
    <source>
        <strain evidence="4">BazhouSP</strain>
    </source>
</reference>
<dbReference type="PANTHER" id="PTHR43544:SF7">
    <property type="entry name" value="NADB-LER2"/>
    <property type="match status" value="1"/>
</dbReference>
<dbReference type="EMBL" id="JAKKPZ010000013">
    <property type="protein sequence ID" value="KAI1714411.1"/>
    <property type="molecule type" value="Genomic_DNA"/>
</dbReference>
<evidence type="ECO:0000313" key="5">
    <source>
        <dbReference type="Proteomes" id="UP001201812"/>
    </source>
</evidence>
<accession>A0AAD4R7A4</accession>
<proteinExistence type="inferred from homology"/>
<dbReference type="InterPro" id="IPR036291">
    <property type="entry name" value="NAD(P)-bd_dom_sf"/>
</dbReference>
<dbReference type="Proteomes" id="UP001201812">
    <property type="component" value="Unassembled WGS sequence"/>
</dbReference>
<dbReference type="PANTHER" id="PTHR43544">
    <property type="entry name" value="SHORT-CHAIN DEHYDROGENASE/REDUCTASE"/>
    <property type="match status" value="1"/>
</dbReference>
<protein>
    <submittedName>
        <fullName evidence="4">Short chain dehydrogenase domain-containing protein</fullName>
    </submittedName>
</protein>
<dbReference type="Gene3D" id="3.40.50.720">
    <property type="entry name" value="NAD(P)-binding Rossmann-like Domain"/>
    <property type="match status" value="1"/>
</dbReference>
<comment type="similarity">
    <text evidence="3">Belongs to the short-chain dehydrogenases/reductases (SDR) family.</text>
</comment>
<sequence length="231" mass="23956">MASNGVGMNIFITGANRGIGLGLELKELQNKSGSPVKLIQIDVQNDVSIISAVAQVDKVISATGGGLNVLINNSGILDKSGGIGATHPDRQVYARHFDVNATGVAMTTAAFLPLIRRANVAGQAAKIINVSSQLGSTANLKSSGAIFGGNIIYGMSKAALNHFTTGLSVEVKDTNIVTIALCPGWVRTDMGGDTATLSVEESASAIAKLISALKKEHSGMYLDRFGNPINY</sequence>
<keyword evidence="1" id="KW-0521">NADP</keyword>
<dbReference type="GO" id="GO:0016491">
    <property type="term" value="F:oxidoreductase activity"/>
    <property type="evidence" value="ECO:0007669"/>
    <property type="project" value="UniProtKB-KW"/>
</dbReference>
<dbReference type="GO" id="GO:0005737">
    <property type="term" value="C:cytoplasm"/>
    <property type="evidence" value="ECO:0007669"/>
    <property type="project" value="TreeGrafter"/>
</dbReference>
<comment type="caution">
    <text evidence="4">The sequence shown here is derived from an EMBL/GenBank/DDBJ whole genome shotgun (WGS) entry which is preliminary data.</text>
</comment>
<dbReference type="PRINTS" id="PR00081">
    <property type="entry name" value="GDHRDH"/>
</dbReference>
<dbReference type="InterPro" id="IPR002347">
    <property type="entry name" value="SDR_fam"/>
</dbReference>
<evidence type="ECO:0000313" key="4">
    <source>
        <dbReference type="EMBL" id="KAI1714411.1"/>
    </source>
</evidence>
<gene>
    <name evidence="4" type="ORF">DdX_08506</name>
</gene>
<dbReference type="PRINTS" id="PR00080">
    <property type="entry name" value="SDRFAMILY"/>
</dbReference>
<dbReference type="InterPro" id="IPR020904">
    <property type="entry name" value="Sc_DH/Rdtase_CS"/>
</dbReference>
<keyword evidence="2" id="KW-0560">Oxidoreductase</keyword>
<dbReference type="SUPFAM" id="SSF51735">
    <property type="entry name" value="NAD(P)-binding Rossmann-fold domains"/>
    <property type="match status" value="1"/>
</dbReference>